<comment type="caution">
    <text evidence="2">The sequence shown here is derived from an EMBL/GenBank/DDBJ whole genome shotgun (WGS) entry which is preliminary data.</text>
</comment>
<proteinExistence type="predicted"/>
<sequence length="200" mass="22425">MGFRKKVKISNVRILMEKASESNAAVRVEEELTDWFEVTKGVRQGCLVSPIYFNFYSDAVMRESAGELSWIGVNISGRTINDLRFADDIGLIATSPERLQELLNLENTVSMEYSLEISTKKTKVPIFKYLGAIIDETAGSSREISARLGAARTALSSLETIWKDRALQISTKLRVQKALVWPVVIYGCEAWTLHAKDTQC</sequence>
<dbReference type="PANTHER" id="PTHR47027:SF20">
    <property type="entry name" value="REVERSE TRANSCRIPTASE-LIKE PROTEIN WITH RNA-DIRECTED DNA POLYMERASE DOMAIN"/>
    <property type="match status" value="1"/>
</dbReference>
<dbReference type="Proteomes" id="UP000838412">
    <property type="component" value="Unassembled WGS sequence"/>
</dbReference>
<feature type="domain" description="Reverse transcriptase" evidence="1">
    <location>
        <begin position="1"/>
        <end position="134"/>
    </location>
</feature>
<evidence type="ECO:0000313" key="3">
    <source>
        <dbReference type="Proteomes" id="UP000838412"/>
    </source>
</evidence>
<reference evidence="2" key="1">
    <citation type="submission" date="2022-01" db="EMBL/GenBank/DDBJ databases">
        <authorList>
            <person name="Braso-Vives M."/>
        </authorList>
    </citation>
    <scope>NUCLEOTIDE SEQUENCE</scope>
</reference>
<organism evidence="2 3">
    <name type="scientific">Branchiostoma lanceolatum</name>
    <name type="common">Common lancelet</name>
    <name type="synonym">Amphioxus lanceolatum</name>
    <dbReference type="NCBI Taxonomy" id="7740"/>
    <lineage>
        <taxon>Eukaryota</taxon>
        <taxon>Metazoa</taxon>
        <taxon>Chordata</taxon>
        <taxon>Cephalochordata</taxon>
        <taxon>Leptocardii</taxon>
        <taxon>Amphioxiformes</taxon>
        <taxon>Branchiostomatidae</taxon>
        <taxon>Branchiostoma</taxon>
    </lineage>
</organism>
<keyword evidence="3" id="KW-1185">Reference proteome</keyword>
<dbReference type="InterPro" id="IPR043502">
    <property type="entry name" value="DNA/RNA_pol_sf"/>
</dbReference>
<dbReference type="SUPFAM" id="SSF56672">
    <property type="entry name" value="DNA/RNA polymerases"/>
    <property type="match status" value="1"/>
</dbReference>
<protein>
    <submittedName>
        <fullName evidence="2">Hypp9718 protein</fullName>
    </submittedName>
</protein>
<dbReference type="InterPro" id="IPR000477">
    <property type="entry name" value="RT_dom"/>
</dbReference>
<name>A0A8S4MP30_BRALA</name>
<dbReference type="Pfam" id="PF00078">
    <property type="entry name" value="RVT_1"/>
    <property type="match status" value="1"/>
</dbReference>
<dbReference type="PROSITE" id="PS50878">
    <property type="entry name" value="RT_POL"/>
    <property type="match status" value="1"/>
</dbReference>
<gene>
    <name evidence="2" type="primary">Hypp9718</name>
    <name evidence="2" type="ORF">BLAG_LOCUS26360</name>
</gene>
<dbReference type="AlphaFoldDB" id="A0A8S4MP30"/>
<evidence type="ECO:0000259" key="1">
    <source>
        <dbReference type="PROSITE" id="PS50878"/>
    </source>
</evidence>
<evidence type="ECO:0000313" key="2">
    <source>
        <dbReference type="EMBL" id="CAH1277626.1"/>
    </source>
</evidence>
<dbReference type="PANTHER" id="PTHR47027">
    <property type="entry name" value="REVERSE TRANSCRIPTASE DOMAIN-CONTAINING PROTEIN"/>
    <property type="match status" value="1"/>
</dbReference>
<dbReference type="OrthoDB" id="425681at2759"/>
<dbReference type="EMBL" id="CAKMNS010000429">
    <property type="protein sequence ID" value="CAH1277626.1"/>
    <property type="molecule type" value="Genomic_DNA"/>
</dbReference>
<accession>A0A8S4MP30</accession>